<proteinExistence type="predicted"/>
<comment type="catalytic activity">
    <reaction evidence="3">
        <text>[thioredoxin]-dithiol + NADP(+) = [thioredoxin]-disulfide + NADPH + H(+)</text>
        <dbReference type="Rhea" id="RHEA:20345"/>
        <dbReference type="Rhea" id="RHEA-COMP:10698"/>
        <dbReference type="Rhea" id="RHEA-COMP:10700"/>
        <dbReference type="ChEBI" id="CHEBI:15378"/>
        <dbReference type="ChEBI" id="CHEBI:29950"/>
        <dbReference type="ChEBI" id="CHEBI:50058"/>
        <dbReference type="ChEBI" id="CHEBI:57783"/>
        <dbReference type="ChEBI" id="CHEBI:58349"/>
        <dbReference type="EC" id="1.8.1.9"/>
    </reaction>
</comment>
<dbReference type="AlphaFoldDB" id="A0A2N6T873"/>
<comment type="caution">
    <text evidence="5">The sequence shown here is derived from an EMBL/GenBank/DDBJ whole genome shotgun (WGS) entry which is preliminary data.</text>
</comment>
<dbReference type="PRINTS" id="PR00469">
    <property type="entry name" value="PNDRDTASEII"/>
</dbReference>
<evidence type="ECO:0000313" key="5">
    <source>
        <dbReference type="EMBL" id="PMC65531.1"/>
    </source>
</evidence>
<dbReference type="Proteomes" id="UP000235836">
    <property type="component" value="Unassembled WGS sequence"/>
</dbReference>
<dbReference type="InterPro" id="IPR023753">
    <property type="entry name" value="FAD/NAD-binding_dom"/>
</dbReference>
<keyword evidence="6" id="KW-1185">Reference proteome</keyword>
<gene>
    <name evidence="5" type="ORF">CJ203_01315</name>
</gene>
<protein>
    <submittedName>
        <fullName evidence="5">NAD(P)/FAD-dependent oxidoreductase</fullName>
    </submittedName>
</protein>
<sequence>MDVTIIGGGFAGTAAAINLARANRSVCMVDEGRPRNRFSEHAHGILGMDSVNPTELLKKGHTEFESFGGTIVRDRAKKLTRAHDKWSVALGSGNVIESPHVLVATGITDVLPDVPGLSALWGTRVFHCPYCHGFEVNGTNLAVIGGENPGFTFHISKLLTKWARTVTFFPNGLELPANENAVFESLGVAIVDEPVLEVGPVESDRVVVRTTGHQFVFESCFTGPRFEPNDELLREAGCNVVDGWVHTQRGLTSQPGLWAAGNVVSSPDQVSQAAGTGAAIGRAIDQALFLEKLS</sequence>
<accession>A0A2N6T873</accession>
<reference evidence="5 6" key="1">
    <citation type="submission" date="2017-09" db="EMBL/GenBank/DDBJ databases">
        <title>Bacterial strain isolated from the female urinary microbiota.</title>
        <authorList>
            <person name="Thomas-White K."/>
            <person name="Kumar N."/>
            <person name="Forster S."/>
            <person name="Putonti C."/>
            <person name="Lawley T."/>
            <person name="Wolfe A.J."/>
        </authorList>
    </citation>
    <scope>NUCLEOTIDE SEQUENCE [LARGE SCALE GENOMIC DNA]</scope>
    <source>
        <strain evidence="5 6">UMB0792</strain>
    </source>
</reference>
<feature type="domain" description="FAD/NAD(P)-binding" evidence="4">
    <location>
        <begin position="1"/>
        <end position="277"/>
    </location>
</feature>
<evidence type="ECO:0000259" key="4">
    <source>
        <dbReference type="Pfam" id="PF07992"/>
    </source>
</evidence>
<dbReference type="EMBL" id="PNHG01000001">
    <property type="protein sequence ID" value="PMC65531.1"/>
    <property type="molecule type" value="Genomic_DNA"/>
</dbReference>
<evidence type="ECO:0000256" key="2">
    <source>
        <dbReference type="ARBA" id="ARBA00023002"/>
    </source>
</evidence>
<dbReference type="GO" id="GO:0004791">
    <property type="term" value="F:thioredoxin-disulfide reductase (NADPH) activity"/>
    <property type="evidence" value="ECO:0007669"/>
    <property type="project" value="UniProtKB-EC"/>
</dbReference>
<dbReference type="PANTHER" id="PTHR48105">
    <property type="entry name" value="THIOREDOXIN REDUCTASE 1-RELATED-RELATED"/>
    <property type="match status" value="1"/>
</dbReference>
<dbReference type="InterPro" id="IPR036188">
    <property type="entry name" value="FAD/NAD-bd_sf"/>
</dbReference>
<dbReference type="SUPFAM" id="SSF51905">
    <property type="entry name" value="FAD/NAD(P)-binding domain"/>
    <property type="match status" value="1"/>
</dbReference>
<organism evidence="5 6">
    <name type="scientific">Corynebacterium tuscaniense</name>
    <dbReference type="NCBI Taxonomy" id="302449"/>
    <lineage>
        <taxon>Bacteria</taxon>
        <taxon>Bacillati</taxon>
        <taxon>Actinomycetota</taxon>
        <taxon>Actinomycetes</taxon>
        <taxon>Mycobacteriales</taxon>
        <taxon>Corynebacteriaceae</taxon>
        <taxon>Corynebacterium</taxon>
    </lineage>
</organism>
<dbReference type="PRINTS" id="PR00368">
    <property type="entry name" value="FADPNR"/>
</dbReference>
<keyword evidence="1" id="KW-0285">Flavoprotein</keyword>
<name>A0A2N6T873_9CORY</name>
<evidence type="ECO:0000256" key="1">
    <source>
        <dbReference type="ARBA" id="ARBA00022630"/>
    </source>
</evidence>
<dbReference type="InterPro" id="IPR050097">
    <property type="entry name" value="Ferredoxin-NADP_redctase_2"/>
</dbReference>
<evidence type="ECO:0000313" key="6">
    <source>
        <dbReference type="Proteomes" id="UP000235836"/>
    </source>
</evidence>
<keyword evidence="2" id="KW-0560">Oxidoreductase</keyword>
<evidence type="ECO:0000256" key="3">
    <source>
        <dbReference type="ARBA" id="ARBA00048132"/>
    </source>
</evidence>
<dbReference type="Pfam" id="PF07992">
    <property type="entry name" value="Pyr_redox_2"/>
    <property type="match status" value="1"/>
</dbReference>
<dbReference type="Gene3D" id="3.50.50.60">
    <property type="entry name" value="FAD/NAD(P)-binding domain"/>
    <property type="match status" value="2"/>
</dbReference>